<evidence type="ECO:0000313" key="3">
    <source>
        <dbReference type="EMBL" id="GAB55806.1"/>
    </source>
</evidence>
<name>H5TBX9_9ALTE</name>
<dbReference type="SUPFAM" id="SSF52980">
    <property type="entry name" value="Restriction endonuclease-like"/>
    <property type="match status" value="1"/>
</dbReference>
<dbReference type="PROSITE" id="PS51257">
    <property type="entry name" value="PROKAR_LIPOPROTEIN"/>
    <property type="match status" value="1"/>
</dbReference>
<reference evidence="3 4" key="2">
    <citation type="journal article" date="2017" name="Antonie Van Leeuwenhoek">
        <title>Rhizobium rhizosphaerae sp. nov., a novel species isolated from rice rhizosphere.</title>
        <authorList>
            <person name="Zhao J.J."/>
            <person name="Zhang J."/>
            <person name="Zhang R.J."/>
            <person name="Zhang C.W."/>
            <person name="Yin H.Q."/>
            <person name="Zhang X.X."/>
        </authorList>
    </citation>
    <scope>NUCLEOTIDE SEQUENCE [LARGE SCALE GENOMIC DNA]</scope>
    <source>
        <strain evidence="3 4">ACAM 611</strain>
    </source>
</reference>
<reference evidence="3 4" key="1">
    <citation type="journal article" date="2012" name="J. Bacteriol.">
        <title>Genome sequence of proteorhodopsin-containing sea ice bacterium Glaciecola punicea ACAM 611T.</title>
        <authorList>
            <person name="Qin Q.-L."/>
            <person name="Xie B.-B."/>
            <person name="Shu Y.-L."/>
            <person name="Rong J.-C."/>
            <person name="Zhao D.-L."/>
            <person name="Zhang X.-Y."/>
            <person name="Chen X.-L."/>
            <person name="Zhou B.-C."/>
            <person name="Zhanga Y.-Z."/>
        </authorList>
    </citation>
    <scope>NUCLEOTIDE SEQUENCE [LARGE SCALE GENOMIC DNA]</scope>
    <source>
        <strain evidence="3 4">ACAM 611</strain>
    </source>
</reference>
<dbReference type="EMBL" id="BAET01000014">
    <property type="protein sequence ID" value="GAB55806.1"/>
    <property type="molecule type" value="Genomic_DNA"/>
</dbReference>
<evidence type="ECO:0000256" key="1">
    <source>
        <dbReference type="SAM" id="MobiDB-lite"/>
    </source>
</evidence>
<keyword evidence="2" id="KW-0472">Membrane</keyword>
<feature type="transmembrane region" description="Helical" evidence="2">
    <location>
        <begin position="7"/>
        <end position="25"/>
    </location>
</feature>
<evidence type="ECO:0000256" key="2">
    <source>
        <dbReference type="SAM" id="Phobius"/>
    </source>
</evidence>
<keyword evidence="2" id="KW-1133">Transmembrane helix</keyword>
<feature type="transmembrane region" description="Helical" evidence="2">
    <location>
        <begin position="31"/>
        <end position="55"/>
    </location>
</feature>
<evidence type="ECO:0000313" key="4">
    <source>
        <dbReference type="Proteomes" id="UP000053586"/>
    </source>
</evidence>
<accession>H5TBX9</accession>
<gene>
    <name evidence="3" type="ORF">GPUN_1690</name>
</gene>
<comment type="caution">
    <text evidence="3">The sequence shown here is derived from an EMBL/GenBank/DDBJ whole genome shotgun (WGS) entry which is preliminary data.</text>
</comment>
<dbReference type="Proteomes" id="UP000053586">
    <property type="component" value="Unassembled WGS sequence"/>
</dbReference>
<feature type="compositionally biased region" description="Basic residues" evidence="1">
    <location>
        <begin position="81"/>
        <end position="91"/>
    </location>
</feature>
<sequence>MKKIIENIKGFFFIWCIILLANQVILFGGCFAPYCLIAAIPHTLVIAVVLSYFYFKESDTDNKKEIDKTSNITSQTEPPKRRYTKTRRPLRKPPSSGFKDAKSSNISKESFQQPENDVLKQRGDGYELYIGRKFELKGELVIYNGLIRGYEDQGADVIVLSKSTQSVHLIQCKHWKRYEFTKDHLFKIFDKLNDFSPDYQHIPPEKINHYLSNKRNQADILTAIQEGKSYSQIRKTLYLSSKQVIQNDVWPLLEGIKENIYRYKDMKVVVYAF</sequence>
<keyword evidence="2" id="KW-0812">Transmembrane</keyword>
<dbReference type="RefSeq" id="WP_006005251.1">
    <property type="nucleotide sequence ID" value="NZ_BAET01000014.1"/>
</dbReference>
<keyword evidence="4" id="KW-1185">Reference proteome</keyword>
<protein>
    <recommendedName>
        <fullName evidence="5">Restriction endonuclease type IV Mrr domain-containing protein</fullName>
    </recommendedName>
</protein>
<feature type="region of interest" description="Disordered" evidence="1">
    <location>
        <begin position="66"/>
        <end position="103"/>
    </location>
</feature>
<dbReference type="OrthoDB" id="7068545at2"/>
<dbReference type="AlphaFoldDB" id="H5TBX9"/>
<proteinExistence type="predicted"/>
<evidence type="ECO:0008006" key="5">
    <source>
        <dbReference type="Google" id="ProtNLM"/>
    </source>
</evidence>
<organism evidence="3 4">
    <name type="scientific">Glaciecola punicea ACAM 611</name>
    <dbReference type="NCBI Taxonomy" id="1121923"/>
    <lineage>
        <taxon>Bacteria</taxon>
        <taxon>Pseudomonadati</taxon>
        <taxon>Pseudomonadota</taxon>
        <taxon>Gammaproteobacteria</taxon>
        <taxon>Alteromonadales</taxon>
        <taxon>Alteromonadaceae</taxon>
        <taxon>Glaciecola</taxon>
    </lineage>
</organism>
<dbReference type="InterPro" id="IPR011335">
    <property type="entry name" value="Restrct_endonuc-II-like"/>
</dbReference>